<dbReference type="SMART" id="SM00331">
    <property type="entry name" value="PP2C_SIG"/>
    <property type="match status" value="1"/>
</dbReference>
<dbReference type="SUPFAM" id="SSF81606">
    <property type="entry name" value="PP2C-like"/>
    <property type="match status" value="1"/>
</dbReference>
<name>E1X0C8_HALMS</name>
<dbReference type="GO" id="GO:0004722">
    <property type="term" value="F:protein serine/threonine phosphatase activity"/>
    <property type="evidence" value="ECO:0007669"/>
    <property type="project" value="InterPro"/>
</dbReference>
<dbReference type="InterPro" id="IPR001932">
    <property type="entry name" value="PPM-type_phosphatase-like_dom"/>
</dbReference>
<dbReference type="KEGG" id="bmx:BMS_1499"/>
<dbReference type="InterPro" id="IPR036457">
    <property type="entry name" value="PPM-type-like_dom_sf"/>
</dbReference>
<dbReference type="OrthoDB" id="5290303at2"/>
<dbReference type="CDD" id="cd00143">
    <property type="entry name" value="PP2Cc"/>
    <property type="match status" value="1"/>
</dbReference>
<dbReference type="SMART" id="SM00332">
    <property type="entry name" value="PP2Cc"/>
    <property type="match status" value="1"/>
</dbReference>
<sequence length="247" mass="26808">MGLISSGLTDIGQKRKTNQDSIYLNPDKNIFVVADGMGGHNGGDIASQMAVNLIPAHLLENMGKDPKQALSQSVVYANNEIKKKSDQDQLLQGMGTTVVGFYFKGDTLYISNVGDSRAYLVNRNKLFQLTKDHSLVQEKLNLGIYNREQAANDPQKNVLVRTVGFEADVEVDIFSYKVSKGDIFLSCSDGLHGKVSDADIVYIINKYIPDPAKATPETVQQTVTTLVAQANANGGNDNISVIVVVAQ</sequence>
<dbReference type="eggNOG" id="COG0631">
    <property type="taxonomic scope" value="Bacteria"/>
</dbReference>
<accession>E1X0C8</accession>
<reference evidence="3" key="1">
    <citation type="journal article" date="2013" name="ISME J.">
        <title>A small predatory core genome in the divergent marine Bacteriovorax marinus SJ and the terrestrial Bdellovibrio bacteriovorus.</title>
        <authorList>
            <person name="Crossman L.C."/>
            <person name="Chen H."/>
            <person name="Cerdeno-Tarraga A.M."/>
            <person name="Brooks K."/>
            <person name="Quail M.A."/>
            <person name="Pineiro S.A."/>
            <person name="Hobley L."/>
            <person name="Sockett R.E."/>
            <person name="Bentley S.D."/>
            <person name="Parkhill J."/>
            <person name="Williams H.N."/>
            <person name="Stine O.C."/>
        </authorList>
    </citation>
    <scope>NUCLEOTIDE SEQUENCE [LARGE SCALE GENOMIC DNA]</scope>
    <source>
        <strain evidence="3">ATCC BAA-682 / DSM 15412 / SJ</strain>
    </source>
</reference>
<gene>
    <name evidence="2" type="primary">stp</name>
    <name evidence="2" type="ordered locus">BMS_1499</name>
</gene>
<dbReference type="InterPro" id="IPR015655">
    <property type="entry name" value="PP2C"/>
</dbReference>
<dbReference type="Proteomes" id="UP000008963">
    <property type="component" value="Chromosome"/>
</dbReference>
<proteinExistence type="predicted"/>
<evidence type="ECO:0000313" key="2">
    <source>
        <dbReference type="EMBL" id="CBW26356.1"/>
    </source>
</evidence>
<dbReference type="AlphaFoldDB" id="E1X0C8"/>
<dbReference type="Gene3D" id="3.60.40.10">
    <property type="entry name" value="PPM-type phosphatase domain"/>
    <property type="match status" value="1"/>
</dbReference>
<dbReference type="EMBL" id="FQ312005">
    <property type="protein sequence ID" value="CBW26356.1"/>
    <property type="molecule type" value="Genomic_DNA"/>
</dbReference>
<organism evidence="2 3">
    <name type="scientific">Halobacteriovorax marinus (strain ATCC BAA-682 / DSM 15412 / SJ)</name>
    <name type="common">Bacteriovorax marinus</name>
    <dbReference type="NCBI Taxonomy" id="862908"/>
    <lineage>
        <taxon>Bacteria</taxon>
        <taxon>Pseudomonadati</taxon>
        <taxon>Bdellovibrionota</taxon>
        <taxon>Bacteriovoracia</taxon>
        <taxon>Bacteriovoracales</taxon>
        <taxon>Halobacteriovoraceae</taxon>
        <taxon>Halobacteriovorax</taxon>
    </lineage>
</organism>
<keyword evidence="3" id="KW-1185">Reference proteome</keyword>
<dbReference type="PATRIC" id="fig|862908.3.peg.1428"/>
<protein>
    <submittedName>
        <fullName evidence="2">Serine/threonine phosphatase</fullName>
    </submittedName>
</protein>
<dbReference type="PROSITE" id="PS51746">
    <property type="entry name" value="PPM_2"/>
    <property type="match status" value="1"/>
</dbReference>
<evidence type="ECO:0000313" key="3">
    <source>
        <dbReference type="Proteomes" id="UP000008963"/>
    </source>
</evidence>
<evidence type="ECO:0000259" key="1">
    <source>
        <dbReference type="PROSITE" id="PS51746"/>
    </source>
</evidence>
<feature type="domain" description="PPM-type phosphatase" evidence="1">
    <location>
        <begin position="5"/>
        <end position="246"/>
    </location>
</feature>
<dbReference type="RefSeq" id="WP_014244139.1">
    <property type="nucleotide sequence ID" value="NC_016620.1"/>
</dbReference>
<dbReference type="PANTHER" id="PTHR47992">
    <property type="entry name" value="PROTEIN PHOSPHATASE"/>
    <property type="match status" value="1"/>
</dbReference>
<dbReference type="Pfam" id="PF13672">
    <property type="entry name" value="PP2C_2"/>
    <property type="match status" value="1"/>
</dbReference>
<dbReference type="STRING" id="862908.BMS_1499"/>
<dbReference type="HOGENOM" id="CLU_034545_0_3_7"/>
<dbReference type="NCBIfam" id="NF033484">
    <property type="entry name" value="Stp1_PP2C_phos"/>
    <property type="match status" value="1"/>
</dbReference>